<protein>
    <submittedName>
        <fullName evidence="5">Ephrin RBD domain-containing protein</fullName>
    </submittedName>
</protein>
<dbReference type="Proteomes" id="UP000050741">
    <property type="component" value="Unassembled WGS sequence"/>
</dbReference>
<organism evidence="4 5">
    <name type="scientific">Globodera pallida</name>
    <name type="common">Potato cyst nematode worm</name>
    <name type="synonym">Heterodera pallida</name>
    <dbReference type="NCBI Taxonomy" id="36090"/>
    <lineage>
        <taxon>Eukaryota</taxon>
        <taxon>Metazoa</taxon>
        <taxon>Ecdysozoa</taxon>
        <taxon>Nematoda</taxon>
        <taxon>Chromadorea</taxon>
        <taxon>Rhabditida</taxon>
        <taxon>Tylenchina</taxon>
        <taxon>Tylenchomorpha</taxon>
        <taxon>Tylenchoidea</taxon>
        <taxon>Heteroderidae</taxon>
        <taxon>Heteroderinae</taxon>
        <taxon>Globodera</taxon>
    </lineage>
</organism>
<proteinExistence type="inferred from homology"/>
<evidence type="ECO:0000256" key="2">
    <source>
        <dbReference type="SAM" id="MobiDB-lite"/>
    </source>
</evidence>
<comment type="similarity">
    <text evidence="1">Belongs to the ephrin family.</text>
</comment>
<dbReference type="PROSITE" id="PS51551">
    <property type="entry name" value="EPHRIN_RBD_2"/>
    <property type="match status" value="1"/>
</dbReference>
<feature type="compositionally biased region" description="Pro residues" evidence="2">
    <location>
        <begin position="62"/>
        <end position="81"/>
    </location>
</feature>
<feature type="compositionally biased region" description="Low complexity" evidence="2">
    <location>
        <begin position="112"/>
        <end position="121"/>
    </location>
</feature>
<reference evidence="5" key="2">
    <citation type="submission" date="2016-06" db="UniProtKB">
        <authorList>
            <consortium name="WormBaseParasite"/>
        </authorList>
    </citation>
    <scope>IDENTIFICATION</scope>
</reference>
<evidence type="ECO:0000256" key="1">
    <source>
        <dbReference type="PROSITE-ProRule" id="PRU00884"/>
    </source>
</evidence>
<accession>A0A183CRQ2</accession>
<evidence type="ECO:0000313" key="5">
    <source>
        <dbReference type="WBParaSite" id="GPLIN_001556000"/>
    </source>
</evidence>
<dbReference type="AlphaFoldDB" id="A0A183CRQ2"/>
<dbReference type="GO" id="GO:0016020">
    <property type="term" value="C:membrane"/>
    <property type="evidence" value="ECO:0007669"/>
    <property type="project" value="InterPro"/>
</dbReference>
<name>A0A183CRQ2_GLOPA</name>
<keyword evidence="4" id="KW-1185">Reference proteome</keyword>
<feature type="region of interest" description="Disordered" evidence="2">
    <location>
        <begin position="53"/>
        <end position="90"/>
    </location>
</feature>
<evidence type="ECO:0000313" key="4">
    <source>
        <dbReference type="Proteomes" id="UP000050741"/>
    </source>
</evidence>
<feature type="region of interest" description="Disordered" evidence="2">
    <location>
        <begin position="105"/>
        <end position="178"/>
    </location>
</feature>
<dbReference type="WBParaSite" id="GPLIN_001556000">
    <property type="protein sequence ID" value="GPLIN_001556000"/>
    <property type="gene ID" value="GPLIN_001556000"/>
</dbReference>
<comment type="caution">
    <text evidence="1">Lacks conserved residue(s) required for the propagation of feature annotation.</text>
</comment>
<sequence>TSDGTAAGVQATSGGLCRSNALRLRVVVLPTPVDNASAASRPADEITDLAELLFPHSRTSPAAPPPPPPSPPPAALLPSPLPVSFGVFPPSSRWRTAVGSVAKRGLELSVHQQPQPQQQQQQRRRGGGNDDGRVGDGQMPRYELSNNNNNNGEQHGDNGRHPPKSVRSPDPLAESQKL</sequence>
<dbReference type="InterPro" id="IPR001799">
    <property type="entry name" value="Ephrin_RBD"/>
</dbReference>
<evidence type="ECO:0000259" key="3">
    <source>
        <dbReference type="PROSITE" id="PS51551"/>
    </source>
</evidence>
<reference evidence="4" key="1">
    <citation type="submission" date="2014-05" db="EMBL/GenBank/DDBJ databases">
        <title>The genome and life-stage specific transcriptomes of Globodera pallida elucidate key aspects of plant parasitism by a cyst nematode.</title>
        <authorList>
            <person name="Cotton J.A."/>
            <person name="Lilley C.J."/>
            <person name="Jones L.M."/>
            <person name="Kikuchi T."/>
            <person name="Reid A.J."/>
            <person name="Thorpe P."/>
            <person name="Tsai I.J."/>
            <person name="Beasley H."/>
            <person name="Blok V."/>
            <person name="Cock P.J.A."/>
            <person name="Van den Akker S.E."/>
            <person name="Holroyd N."/>
            <person name="Hunt M."/>
            <person name="Mantelin S."/>
            <person name="Naghra H."/>
            <person name="Pain A."/>
            <person name="Palomares-Rius J.E."/>
            <person name="Zarowiecki M."/>
            <person name="Berriman M."/>
            <person name="Jones J.T."/>
            <person name="Urwin P.E."/>
        </authorList>
    </citation>
    <scope>NUCLEOTIDE SEQUENCE [LARGE SCALE GENOMIC DNA]</scope>
    <source>
        <strain evidence="4">Lindley</strain>
    </source>
</reference>
<feature type="domain" description="Ephrin RBD" evidence="3">
    <location>
        <begin position="1"/>
        <end position="28"/>
    </location>
</feature>